<dbReference type="InterPro" id="IPR001763">
    <property type="entry name" value="Rhodanese-like_dom"/>
</dbReference>
<name>A0A0H3K0J1_SYNP6</name>
<dbReference type="InterPro" id="IPR050229">
    <property type="entry name" value="GlpE_sulfurtransferase"/>
</dbReference>
<protein>
    <recommendedName>
        <fullName evidence="2">Rhodanese domain-containing protein</fullName>
    </recommendedName>
</protein>
<dbReference type="EMBL" id="AP008231">
    <property type="protein sequence ID" value="BAD78796.1"/>
    <property type="molecule type" value="Genomic_DNA"/>
</dbReference>
<dbReference type="PANTHER" id="PTHR43031">
    <property type="entry name" value="FAD-DEPENDENT OXIDOREDUCTASE"/>
    <property type="match status" value="1"/>
</dbReference>
<feature type="transmembrane region" description="Helical" evidence="1">
    <location>
        <begin position="127"/>
        <end position="147"/>
    </location>
</feature>
<feature type="domain" description="Rhodanese" evidence="2">
    <location>
        <begin position="26"/>
        <end position="112"/>
    </location>
</feature>
<evidence type="ECO:0000313" key="4">
    <source>
        <dbReference type="Proteomes" id="UP000001175"/>
    </source>
</evidence>
<keyword evidence="1" id="KW-0472">Membrane</keyword>
<sequence>MTSFSTPTNRQNTPLLSPNQLQFLIDRQEVLLLDVREVAEYQADHIAGSHLYPLSQITQLPLPASDRPIVLTCQSGMRSQKAATQLQQRGLTITELQGGLNAWKQRGLPTIGQTANAPISLMRQVQLVAGSLVLISIILSLTLAHTWLGLSAFVGAGLVFAGLSGTCLLPNVLAAMPWNRG</sequence>
<dbReference type="SUPFAM" id="SSF52821">
    <property type="entry name" value="Rhodanese/Cell cycle control phosphatase"/>
    <property type="match status" value="1"/>
</dbReference>
<dbReference type="PROSITE" id="PS50206">
    <property type="entry name" value="RHODANESE_3"/>
    <property type="match status" value="1"/>
</dbReference>
<organism evidence="3 4">
    <name type="scientific">Synechococcus sp. (strain ATCC 27144 / PCC 6301 / SAUG 1402/1)</name>
    <name type="common">Anacystis nidulans</name>
    <dbReference type="NCBI Taxonomy" id="269084"/>
    <lineage>
        <taxon>Bacteria</taxon>
        <taxon>Bacillati</taxon>
        <taxon>Cyanobacteriota</taxon>
        <taxon>Cyanophyceae</taxon>
        <taxon>Synechococcales</taxon>
        <taxon>Synechococcaceae</taxon>
        <taxon>Synechococcus</taxon>
    </lineage>
</organism>
<dbReference type="AlphaFoldDB" id="A0A0H3K0J1"/>
<dbReference type="SMART" id="SM00450">
    <property type="entry name" value="RHOD"/>
    <property type="match status" value="1"/>
</dbReference>
<gene>
    <name evidence="3" type="ordered locus">syc0606_d</name>
</gene>
<dbReference type="Gene3D" id="3.40.250.10">
    <property type="entry name" value="Rhodanese-like domain"/>
    <property type="match status" value="1"/>
</dbReference>
<dbReference type="Pfam" id="PF00581">
    <property type="entry name" value="Rhodanese"/>
    <property type="match status" value="1"/>
</dbReference>
<dbReference type="KEGG" id="syc:syc0606_d"/>
<dbReference type="InterPro" id="IPR036873">
    <property type="entry name" value="Rhodanese-like_dom_sf"/>
</dbReference>
<dbReference type="CDD" id="cd00158">
    <property type="entry name" value="RHOD"/>
    <property type="match status" value="1"/>
</dbReference>
<keyword evidence="1" id="KW-1133">Transmembrane helix</keyword>
<evidence type="ECO:0000259" key="2">
    <source>
        <dbReference type="PROSITE" id="PS50206"/>
    </source>
</evidence>
<proteinExistence type="predicted"/>
<dbReference type="Gene3D" id="6.10.140.1340">
    <property type="match status" value="1"/>
</dbReference>
<evidence type="ECO:0000313" key="3">
    <source>
        <dbReference type="EMBL" id="BAD78796.1"/>
    </source>
</evidence>
<feature type="transmembrane region" description="Helical" evidence="1">
    <location>
        <begin position="153"/>
        <end position="176"/>
    </location>
</feature>
<dbReference type="eggNOG" id="COG0607">
    <property type="taxonomic scope" value="Bacteria"/>
</dbReference>
<keyword evidence="1" id="KW-0812">Transmembrane</keyword>
<accession>A0A0H3K0J1</accession>
<dbReference type="PANTHER" id="PTHR43031:SF1">
    <property type="entry name" value="PYRIDINE NUCLEOTIDE-DISULPHIDE OXIDOREDUCTASE"/>
    <property type="match status" value="1"/>
</dbReference>
<dbReference type="Proteomes" id="UP000001175">
    <property type="component" value="Chromosome"/>
</dbReference>
<dbReference type="RefSeq" id="WP_011242918.1">
    <property type="nucleotide sequence ID" value="NC_006576.1"/>
</dbReference>
<evidence type="ECO:0000256" key="1">
    <source>
        <dbReference type="SAM" id="Phobius"/>
    </source>
</evidence>
<reference evidence="3 4" key="1">
    <citation type="journal article" date="2007" name="Photosyn. Res.">
        <title>Complete nucleotide sequence of the freshwater unicellular cyanobacterium Synechococcus elongatus PCC 6301 chromosome: gene content and organization.</title>
        <authorList>
            <person name="Sugita C."/>
            <person name="Ogata K."/>
            <person name="Shikata M."/>
            <person name="Jikuya H."/>
            <person name="Takano J."/>
            <person name="Furumichi M."/>
            <person name="Kanehisa M."/>
            <person name="Omata T."/>
            <person name="Sugiura M."/>
            <person name="Sugita M."/>
        </authorList>
    </citation>
    <scope>NUCLEOTIDE SEQUENCE [LARGE SCALE GENOMIC DNA]</scope>
    <source>
        <strain evidence="4">ATCC 27144 / PCC 6301 / SAUG 1402/1</strain>
    </source>
</reference>